<dbReference type="EMBL" id="SNRW01003593">
    <property type="protein sequence ID" value="KAA6389421.1"/>
    <property type="molecule type" value="Genomic_DNA"/>
</dbReference>
<accession>A0A5J4W3D1</accession>
<feature type="compositionally biased region" description="Basic and acidic residues" evidence="1">
    <location>
        <begin position="15"/>
        <end position="30"/>
    </location>
</feature>
<dbReference type="AlphaFoldDB" id="A0A5J4W3D1"/>
<sequence length="106" mass="11809">MFRGGSITVNGLNINDKEHDGAPNKQEQDPPRGGGNEEDQAVPIWMRVLIGRPSDSPEAARELLLQREDETLRLELNKKGETPGSEEADLENEIETARMAFLIQRA</sequence>
<evidence type="ECO:0000313" key="2">
    <source>
        <dbReference type="EMBL" id="KAA6389421.1"/>
    </source>
</evidence>
<reference evidence="2 3" key="1">
    <citation type="submission" date="2019-03" db="EMBL/GenBank/DDBJ databases">
        <title>Single cell metagenomics reveals metabolic interactions within the superorganism composed of flagellate Streblomastix strix and complex community of Bacteroidetes bacteria on its surface.</title>
        <authorList>
            <person name="Treitli S.C."/>
            <person name="Kolisko M."/>
            <person name="Husnik F."/>
            <person name="Keeling P."/>
            <person name="Hampl V."/>
        </authorList>
    </citation>
    <scope>NUCLEOTIDE SEQUENCE [LARGE SCALE GENOMIC DNA]</scope>
    <source>
        <strain evidence="2">ST1C</strain>
    </source>
</reference>
<evidence type="ECO:0000256" key="1">
    <source>
        <dbReference type="SAM" id="MobiDB-lite"/>
    </source>
</evidence>
<organism evidence="2 3">
    <name type="scientific">Streblomastix strix</name>
    <dbReference type="NCBI Taxonomy" id="222440"/>
    <lineage>
        <taxon>Eukaryota</taxon>
        <taxon>Metamonada</taxon>
        <taxon>Preaxostyla</taxon>
        <taxon>Oxymonadida</taxon>
        <taxon>Streblomastigidae</taxon>
        <taxon>Streblomastix</taxon>
    </lineage>
</organism>
<name>A0A5J4W3D1_9EUKA</name>
<dbReference type="Proteomes" id="UP000324800">
    <property type="component" value="Unassembled WGS sequence"/>
</dbReference>
<evidence type="ECO:0000313" key="3">
    <source>
        <dbReference type="Proteomes" id="UP000324800"/>
    </source>
</evidence>
<feature type="region of interest" description="Disordered" evidence="1">
    <location>
        <begin position="1"/>
        <end position="41"/>
    </location>
</feature>
<protein>
    <submittedName>
        <fullName evidence="2">Uncharacterized protein</fullName>
    </submittedName>
</protein>
<gene>
    <name evidence="2" type="ORF">EZS28_015050</name>
</gene>
<comment type="caution">
    <text evidence="2">The sequence shown here is derived from an EMBL/GenBank/DDBJ whole genome shotgun (WGS) entry which is preliminary data.</text>
</comment>
<proteinExistence type="predicted"/>